<dbReference type="InterPro" id="IPR008984">
    <property type="entry name" value="SMAD_FHA_dom_sf"/>
</dbReference>
<dbReference type="Proteomes" id="UP000515240">
    <property type="component" value="Chromosome"/>
</dbReference>
<accession>A0A7G5EIK4</accession>
<feature type="compositionally biased region" description="Polar residues" evidence="1">
    <location>
        <begin position="166"/>
        <end position="175"/>
    </location>
</feature>
<dbReference type="PROSITE" id="PS50006">
    <property type="entry name" value="FHA_DOMAIN"/>
    <property type="match status" value="1"/>
</dbReference>
<evidence type="ECO:0000313" key="3">
    <source>
        <dbReference type="EMBL" id="QMV73829.1"/>
    </source>
</evidence>
<dbReference type="Gene3D" id="2.60.200.20">
    <property type="match status" value="1"/>
</dbReference>
<dbReference type="KEGG" id="cpis:HS961_13850"/>
<dbReference type="SUPFAM" id="SSF49879">
    <property type="entry name" value="SMAD/FHA domain"/>
    <property type="match status" value="1"/>
</dbReference>
<dbReference type="NCBIfam" id="TIGR03354">
    <property type="entry name" value="VI_FHA"/>
    <property type="match status" value="1"/>
</dbReference>
<keyword evidence="4" id="KW-1185">Reference proteome</keyword>
<dbReference type="Pfam" id="PF20232">
    <property type="entry name" value="T6SS_FHA_C"/>
    <property type="match status" value="1"/>
</dbReference>
<feature type="region of interest" description="Disordered" evidence="1">
    <location>
        <begin position="138"/>
        <end position="178"/>
    </location>
</feature>
<dbReference type="Pfam" id="PF00498">
    <property type="entry name" value="FHA"/>
    <property type="match status" value="1"/>
</dbReference>
<dbReference type="AlphaFoldDB" id="A0A7G5EIK4"/>
<sequence>MLLQLSARLAYANGATQVVEHVFDRQGGTLGRDPRCQMVLPDPFRRISRIQAQVIVEDGRFILLNASTTNAIYVDDRELRPGEICPVETGATWVTGNHTIVVEGLSYEAQGPSADAEVIVAAAAGPAAPELEQVQPSPACTVAPATPPQPALAAATEQRDAPGAQVATTAPSTPSVPAGPFEDLLSTPLPEGAYQAAAGAIPEALPDAPPQASSPGLPLPISPMALASETPVPAAAVVGFIGADPFADLLATPVSEPDALAVQGMTFQSATVIPEDFNVLAPNGAPERNTDDPLAQIESAEDLPQMFPGQSMDAIYQPGDADIAVMVQDPLASKQHQRLMDASTPVDPLKMFAASPQSGILEVDATAPGQALDADQAIGDHRVEVGSYFRAPRAFVENADRRIPSAESASPVPPNAEASAAPSDQLPLDETSADHQQLISSEILPGEPDGGAALPPAPYSADVGDYRDGGRAEPHAPAVVPAPAEPIPPAQAVTASINPPKIQPEAAQHAPPTSAEASTQALLDSFKRGAGLTDCRYPEQLTPELMFMLGKMLSESVQGCMDLLGARAAAKQEVRVSVTLINAEANNPLKFLPTGSSVLAQVFGPRMPGFLDGPRAIADAFQDLRSHEVAMMAGTQAAVRGLFERFDPRYLEEQLQGQGRAKAFFSSQRDARLWALYRSRYDWLKDEIKSQSPAAWGAEFLSAYQAEVQHSSESKSI</sequence>
<dbReference type="CDD" id="cd00060">
    <property type="entry name" value="FHA"/>
    <property type="match status" value="1"/>
</dbReference>
<dbReference type="InterPro" id="IPR000253">
    <property type="entry name" value="FHA_dom"/>
</dbReference>
<dbReference type="EMBL" id="CP058554">
    <property type="protein sequence ID" value="QMV73829.1"/>
    <property type="molecule type" value="Genomic_DNA"/>
</dbReference>
<evidence type="ECO:0000313" key="4">
    <source>
        <dbReference type="Proteomes" id="UP000515240"/>
    </source>
</evidence>
<feature type="compositionally biased region" description="Basic and acidic residues" evidence="1">
    <location>
        <begin position="464"/>
        <end position="474"/>
    </location>
</feature>
<organism evidence="3 4">
    <name type="scientific">Comamonas piscis</name>
    <dbReference type="NCBI Taxonomy" id="1562974"/>
    <lineage>
        <taxon>Bacteria</taxon>
        <taxon>Pseudomonadati</taxon>
        <taxon>Pseudomonadota</taxon>
        <taxon>Betaproteobacteria</taxon>
        <taxon>Burkholderiales</taxon>
        <taxon>Comamonadaceae</taxon>
        <taxon>Comamonas</taxon>
    </lineage>
</organism>
<dbReference type="InterPro" id="IPR017735">
    <property type="entry name" value="T6SS_FHA"/>
</dbReference>
<dbReference type="InterPro" id="IPR046883">
    <property type="entry name" value="T6SS_FHA_C"/>
</dbReference>
<evidence type="ECO:0000256" key="1">
    <source>
        <dbReference type="SAM" id="MobiDB-lite"/>
    </source>
</evidence>
<feature type="region of interest" description="Disordered" evidence="1">
    <location>
        <begin position="404"/>
        <end position="492"/>
    </location>
</feature>
<reference evidence="3 4" key="1">
    <citation type="journal article" date="2020" name="G3 (Bethesda)">
        <title>CeMbio - The Caenorhabditis elegans Microbiome Resource.</title>
        <authorList>
            <person name="Dirksen P."/>
            <person name="Assie A."/>
            <person name="Zimmermann J."/>
            <person name="Zhang F."/>
            <person name="Tietje A.M."/>
            <person name="Marsh S.A."/>
            <person name="Felix M.A."/>
            <person name="Shapira M."/>
            <person name="Kaleta C."/>
            <person name="Schulenburg H."/>
            <person name="Samuel B."/>
        </authorList>
    </citation>
    <scope>NUCLEOTIDE SEQUENCE [LARGE SCALE GENOMIC DNA]</scope>
    <source>
        <strain evidence="3 4">BIGb0172</strain>
    </source>
</reference>
<gene>
    <name evidence="3" type="primary">tagH</name>
    <name evidence="3" type="ORF">HS961_13850</name>
</gene>
<protein>
    <submittedName>
        <fullName evidence="3">Type VI secretion system-associated FHA domain protein TagH</fullName>
    </submittedName>
</protein>
<dbReference type="RefSeq" id="WP_182322890.1">
    <property type="nucleotide sequence ID" value="NZ_CP058554.1"/>
</dbReference>
<proteinExistence type="predicted"/>
<feature type="domain" description="FHA" evidence="2">
    <location>
        <begin position="28"/>
        <end position="79"/>
    </location>
</feature>
<name>A0A7G5EIK4_9BURK</name>
<evidence type="ECO:0000259" key="2">
    <source>
        <dbReference type="PROSITE" id="PS50006"/>
    </source>
</evidence>